<evidence type="ECO:0000259" key="2">
    <source>
        <dbReference type="Pfam" id="PF00078"/>
    </source>
</evidence>
<dbReference type="CDD" id="cd01647">
    <property type="entry name" value="RT_LTR"/>
    <property type="match status" value="1"/>
</dbReference>
<dbReference type="Gene3D" id="3.10.10.10">
    <property type="entry name" value="HIV Type 1 Reverse Transcriptase, subunit A, domain 1"/>
    <property type="match status" value="1"/>
</dbReference>
<dbReference type="InterPro" id="IPR005162">
    <property type="entry name" value="Retrotrans_gag_dom"/>
</dbReference>
<dbReference type="PANTHER" id="PTHR37984">
    <property type="entry name" value="PROTEIN CBG26694"/>
    <property type="match status" value="1"/>
</dbReference>
<dbReference type="Pfam" id="PF00078">
    <property type="entry name" value="RVT_1"/>
    <property type="match status" value="1"/>
</dbReference>
<feature type="compositionally biased region" description="Polar residues" evidence="1">
    <location>
        <begin position="400"/>
        <end position="409"/>
    </location>
</feature>
<evidence type="ECO:0000256" key="1">
    <source>
        <dbReference type="SAM" id="MobiDB-lite"/>
    </source>
</evidence>
<evidence type="ECO:0000259" key="3">
    <source>
        <dbReference type="Pfam" id="PF03732"/>
    </source>
</evidence>
<reference evidence="4" key="1">
    <citation type="journal article" date="2019" name="Sci. Rep.">
        <title>Draft genome of Tanacetum cinerariifolium, the natural source of mosquito coil.</title>
        <authorList>
            <person name="Yamashiro T."/>
            <person name="Shiraishi A."/>
            <person name="Satake H."/>
            <person name="Nakayama K."/>
        </authorList>
    </citation>
    <scope>NUCLEOTIDE SEQUENCE</scope>
</reference>
<protein>
    <submittedName>
        <fullName evidence="4">Reverse transcriptase domain-containing protein</fullName>
    </submittedName>
</protein>
<keyword evidence="4" id="KW-0808">Transferase</keyword>
<feature type="domain" description="Retrotransposon gag" evidence="3">
    <location>
        <begin position="134"/>
        <end position="212"/>
    </location>
</feature>
<comment type="caution">
    <text evidence="4">The sequence shown here is derived from an EMBL/GenBank/DDBJ whole genome shotgun (WGS) entry which is preliminary data.</text>
</comment>
<dbReference type="InterPro" id="IPR000477">
    <property type="entry name" value="RT_dom"/>
</dbReference>
<feature type="region of interest" description="Disordered" evidence="1">
    <location>
        <begin position="391"/>
        <end position="471"/>
    </location>
</feature>
<feature type="region of interest" description="Disordered" evidence="1">
    <location>
        <begin position="1"/>
        <end position="30"/>
    </location>
</feature>
<dbReference type="InterPro" id="IPR043502">
    <property type="entry name" value="DNA/RNA_pol_sf"/>
</dbReference>
<name>A0A6L2MNP8_TANCI</name>
<dbReference type="GO" id="GO:0003676">
    <property type="term" value="F:nucleic acid binding"/>
    <property type="evidence" value="ECO:0007669"/>
    <property type="project" value="InterPro"/>
</dbReference>
<feature type="compositionally biased region" description="Low complexity" evidence="1">
    <location>
        <begin position="1"/>
        <end position="24"/>
    </location>
</feature>
<dbReference type="GO" id="GO:0003964">
    <property type="term" value="F:RNA-directed DNA polymerase activity"/>
    <property type="evidence" value="ECO:0007669"/>
    <property type="project" value="UniProtKB-KW"/>
</dbReference>
<accession>A0A6L2MNP8</accession>
<dbReference type="EMBL" id="BKCJ010006785">
    <property type="protein sequence ID" value="GEU73935.1"/>
    <property type="molecule type" value="Genomic_DNA"/>
</dbReference>
<proteinExistence type="predicted"/>
<dbReference type="PANTHER" id="PTHR37984:SF15">
    <property type="entry name" value="INTEGRASE CATALYTIC DOMAIN-CONTAINING PROTEIN"/>
    <property type="match status" value="1"/>
</dbReference>
<gene>
    <name evidence="4" type="ORF">Tci_045913</name>
</gene>
<dbReference type="InterPro" id="IPR050951">
    <property type="entry name" value="Retrovirus_Pol_polyprotein"/>
</dbReference>
<keyword evidence="4" id="KW-0695">RNA-directed DNA polymerase</keyword>
<sequence>MQTRSSSRLVSNQSSNPTSSTNPNLKGRNHRCSKQRIENLNLEDLSPPVVTMADQRTMAQLLQAPIEGYADAIVVPATTADNFKLKHGLLTLVQNKQFFGHDKEDPHAHIRYFNKITSTWKFPNVPNTSINLMLFPFSLEGAARIWLEKEPPRSIFTWYDLDSKFINQFFPLSKTTSLCNEITNFQQRFDEYFSEAWDRFKYLLRACPRHGNFLDKTHRECLAIIKSKSEVRYSCDKPVVAKVSTNTTTSGVSPDVAELKGMVKALLLDKKGQNQSPAPVKAAEESCVTCGVNYNQGNTSYRPPMMSNQIRPLGFPPVPNNQNVQRNNQNRFIPNQNPGNNFNQRPVYQPSVFQPPAYQAPAYQASAPQTKGVSKEDFSTYVKANDAFVNSNTASTSSSGTLPSNTIANPKSDLKAITTRSGVSYDGPEATKDTPVTSPISEPAIASVSASKPNPKASIPYPSKRNGERNREKANNQIEKFYQIFKDMSFKISFANTLILMPKFASTLKTLIGNKEKLSEMARTLLNEHCSTVLLKKLPKKLGDPGKFLIPCNFRGMAECLALAYLDASINLMPFSVWKRLSLPDLTPTCMTLELTDRSISRSVGVTEDVYVKTGIALIDVFEGELTLRVGKEAITFNLDQTSRYYANYSDMTAKRIDVIDMACEEYSQEVLGFSDTISSGNPTPYCDLIVSATSPTLTPFENSDFLLEEVDTFLDIEDEPTSSEYHQSYLDPKGDILLLEAFLNDDPSLPPSNQRNYPPEVRKELKICEDKSDKSSVDEPSVVELKVLPPHLEYTPLEGDDKLPVIIAKDLSVEEKTALITVLKSHKRAIAWKLSDIKGINPEFCTHKILMEEDFELTVQHQRRVNLKIHDVIKQEVIKLLDIGLIYPISDSLWVSPVHCVPKKGGFTVVENKDNELIPTRLMLERLARNQYYCFLDGFSGYFQIPIDPKDQEKTTFTCPYEMFAYCRMPFGLCNAPGGHHGPNYTARKVFDSGFYRPTIYRDTQDLVKNCDVCQHQGKISQKDEMPQNSIQTSGQVEVSNRGLKRILERAVGENRTSWSDKLDDALWAFRTAYKTPIRCTPHKLVYRKACYLPVKLEHKAYWALKHANFDLKIAGDHRKVQINELNELRDQAYENSLIYKEKTKRLHDSKIKNRVFNIGDRVLLFNSRLKIFSGKLKSRWSGPFTISQVYPYGTVELSQPDGPNFKVNGHRVKHYFGDVRNYMI</sequence>
<feature type="domain" description="Reverse transcriptase" evidence="2">
    <location>
        <begin position="924"/>
        <end position="978"/>
    </location>
</feature>
<dbReference type="AlphaFoldDB" id="A0A6L2MNP8"/>
<dbReference type="Pfam" id="PF03732">
    <property type="entry name" value="Retrotrans_gag"/>
    <property type="match status" value="1"/>
</dbReference>
<dbReference type="InterPro" id="IPR036397">
    <property type="entry name" value="RNaseH_sf"/>
</dbReference>
<evidence type="ECO:0000313" key="4">
    <source>
        <dbReference type="EMBL" id="GEU73935.1"/>
    </source>
</evidence>
<dbReference type="Gene3D" id="3.30.420.10">
    <property type="entry name" value="Ribonuclease H-like superfamily/Ribonuclease H"/>
    <property type="match status" value="1"/>
</dbReference>
<dbReference type="SUPFAM" id="SSF56672">
    <property type="entry name" value="DNA/RNA polymerases"/>
    <property type="match status" value="1"/>
</dbReference>
<organism evidence="4">
    <name type="scientific">Tanacetum cinerariifolium</name>
    <name type="common">Dalmatian daisy</name>
    <name type="synonym">Chrysanthemum cinerariifolium</name>
    <dbReference type="NCBI Taxonomy" id="118510"/>
    <lineage>
        <taxon>Eukaryota</taxon>
        <taxon>Viridiplantae</taxon>
        <taxon>Streptophyta</taxon>
        <taxon>Embryophyta</taxon>
        <taxon>Tracheophyta</taxon>
        <taxon>Spermatophyta</taxon>
        <taxon>Magnoliopsida</taxon>
        <taxon>eudicotyledons</taxon>
        <taxon>Gunneridae</taxon>
        <taxon>Pentapetalae</taxon>
        <taxon>asterids</taxon>
        <taxon>campanulids</taxon>
        <taxon>Asterales</taxon>
        <taxon>Asteraceae</taxon>
        <taxon>Asteroideae</taxon>
        <taxon>Anthemideae</taxon>
        <taxon>Anthemidinae</taxon>
        <taxon>Tanacetum</taxon>
    </lineage>
</organism>
<keyword evidence="4" id="KW-0548">Nucleotidyltransferase</keyword>